<dbReference type="SUPFAM" id="SSF88946">
    <property type="entry name" value="Sigma2 domain of RNA polymerase sigma factors"/>
    <property type="match status" value="1"/>
</dbReference>
<gene>
    <name evidence="8" type="ORF">S01H1_34589</name>
</gene>
<reference evidence="8" key="1">
    <citation type="journal article" date="2014" name="Front. Microbiol.">
        <title>High frequency of phylogenetically diverse reductive dehalogenase-homologous genes in deep subseafloor sedimentary metagenomes.</title>
        <authorList>
            <person name="Kawai M."/>
            <person name="Futagami T."/>
            <person name="Toyoda A."/>
            <person name="Takaki Y."/>
            <person name="Nishi S."/>
            <person name="Hori S."/>
            <person name="Arai W."/>
            <person name="Tsubouchi T."/>
            <person name="Morono Y."/>
            <person name="Uchiyama I."/>
            <person name="Ito T."/>
            <person name="Fujiyama A."/>
            <person name="Inagaki F."/>
            <person name="Takami H."/>
        </authorList>
    </citation>
    <scope>NUCLEOTIDE SEQUENCE</scope>
    <source>
        <strain evidence="8">Expedition CK06-06</strain>
    </source>
</reference>
<keyword evidence="3" id="KW-0731">Sigma factor</keyword>
<dbReference type="InterPro" id="IPR013324">
    <property type="entry name" value="RNA_pol_sigma_r3/r4-like"/>
</dbReference>
<dbReference type="InterPro" id="IPR039425">
    <property type="entry name" value="RNA_pol_sigma-70-like"/>
</dbReference>
<keyword evidence="4" id="KW-0238">DNA-binding</keyword>
<evidence type="ECO:0000256" key="1">
    <source>
        <dbReference type="ARBA" id="ARBA00010641"/>
    </source>
</evidence>
<dbReference type="PANTHER" id="PTHR43133">
    <property type="entry name" value="RNA POLYMERASE ECF-TYPE SIGMA FACTO"/>
    <property type="match status" value="1"/>
</dbReference>
<dbReference type="Pfam" id="PF08281">
    <property type="entry name" value="Sigma70_r4_2"/>
    <property type="match status" value="1"/>
</dbReference>
<dbReference type="InterPro" id="IPR007627">
    <property type="entry name" value="RNA_pol_sigma70_r2"/>
</dbReference>
<evidence type="ECO:0000259" key="6">
    <source>
        <dbReference type="Pfam" id="PF04542"/>
    </source>
</evidence>
<dbReference type="AlphaFoldDB" id="X0V060"/>
<dbReference type="GO" id="GO:0006352">
    <property type="term" value="P:DNA-templated transcription initiation"/>
    <property type="evidence" value="ECO:0007669"/>
    <property type="project" value="InterPro"/>
</dbReference>
<evidence type="ECO:0000256" key="5">
    <source>
        <dbReference type="ARBA" id="ARBA00023163"/>
    </source>
</evidence>
<dbReference type="InterPro" id="IPR013249">
    <property type="entry name" value="RNA_pol_sigma70_r4_t2"/>
</dbReference>
<comment type="similarity">
    <text evidence="1">Belongs to the sigma-70 factor family. ECF subfamily.</text>
</comment>
<dbReference type="InterPro" id="IPR013325">
    <property type="entry name" value="RNA_pol_sigma_r2"/>
</dbReference>
<name>X0V060_9ZZZZ</name>
<dbReference type="GO" id="GO:0003677">
    <property type="term" value="F:DNA binding"/>
    <property type="evidence" value="ECO:0007669"/>
    <property type="project" value="UniProtKB-KW"/>
</dbReference>
<evidence type="ECO:0000256" key="4">
    <source>
        <dbReference type="ARBA" id="ARBA00023125"/>
    </source>
</evidence>
<accession>X0V060</accession>
<dbReference type="Gene3D" id="1.10.10.10">
    <property type="entry name" value="Winged helix-like DNA-binding domain superfamily/Winged helix DNA-binding domain"/>
    <property type="match status" value="1"/>
</dbReference>
<evidence type="ECO:0008006" key="9">
    <source>
        <dbReference type="Google" id="ProtNLM"/>
    </source>
</evidence>
<evidence type="ECO:0000256" key="3">
    <source>
        <dbReference type="ARBA" id="ARBA00023082"/>
    </source>
</evidence>
<dbReference type="Gene3D" id="1.10.1740.10">
    <property type="match status" value="1"/>
</dbReference>
<dbReference type="EMBL" id="BARS01021544">
    <property type="protein sequence ID" value="GAG04837.1"/>
    <property type="molecule type" value="Genomic_DNA"/>
</dbReference>
<dbReference type="InterPro" id="IPR000838">
    <property type="entry name" value="RNA_pol_sigma70_ECF_CS"/>
</dbReference>
<comment type="caution">
    <text evidence="8">The sequence shown here is derived from an EMBL/GenBank/DDBJ whole genome shotgun (WGS) entry which is preliminary data.</text>
</comment>
<organism evidence="8">
    <name type="scientific">marine sediment metagenome</name>
    <dbReference type="NCBI Taxonomy" id="412755"/>
    <lineage>
        <taxon>unclassified sequences</taxon>
        <taxon>metagenomes</taxon>
        <taxon>ecological metagenomes</taxon>
    </lineage>
</organism>
<proteinExistence type="inferred from homology"/>
<dbReference type="PANTHER" id="PTHR43133:SF51">
    <property type="entry name" value="RNA POLYMERASE SIGMA FACTOR"/>
    <property type="match status" value="1"/>
</dbReference>
<keyword evidence="2" id="KW-0805">Transcription regulation</keyword>
<dbReference type="GO" id="GO:0016987">
    <property type="term" value="F:sigma factor activity"/>
    <property type="evidence" value="ECO:0007669"/>
    <property type="project" value="UniProtKB-KW"/>
</dbReference>
<keyword evidence="5" id="KW-0804">Transcription</keyword>
<dbReference type="InterPro" id="IPR036388">
    <property type="entry name" value="WH-like_DNA-bd_sf"/>
</dbReference>
<protein>
    <recommendedName>
        <fullName evidence="9">RNA polymerase sigma factor</fullName>
    </recommendedName>
</protein>
<dbReference type="SUPFAM" id="SSF88659">
    <property type="entry name" value="Sigma3 and sigma4 domains of RNA polymerase sigma factors"/>
    <property type="match status" value="1"/>
</dbReference>
<evidence type="ECO:0000259" key="7">
    <source>
        <dbReference type="Pfam" id="PF08281"/>
    </source>
</evidence>
<dbReference type="NCBIfam" id="TIGR02937">
    <property type="entry name" value="sigma70-ECF"/>
    <property type="match status" value="1"/>
</dbReference>
<feature type="domain" description="RNA polymerase sigma factor 70 region 4 type 2" evidence="7">
    <location>
        <begin position="133"/>
        <end position="174"/>
    </location>
</feature>
<dbReference type="Pfam" id="PF04542">
    <property type="entry name" value="Sigma70_r2"/>
    <property type="match status" value="1"/>
</dbReference>
<dbReference type="PROSITE" id="PS01063">
    <property type="entry name" value="SIGMA70_ECF"/>
    <property type="match status" value="1"/>
</dbReference>
<evidence type="ECO:0000313" key="8">
    <source>
        <dbReference type="EMBL" id="GAG04837.1"/>
    </source>
</evidence>
<evidence type="ECO:0000256" key="2">
    <source>
        <dbReference type="ARBA" id="ARBA00023015"/>
    </source>
</evidence>
<feature type="non-terminal residue" evidence="8">
    <location>
        <position position="174"/>
    </location>
</feature>
<dbReference type="InterPro" id="IPR014284">
    <property type="entry name" value="RNA_pol_sigma-70_dom"/>
</dbReference>
<sequence>MLQSTSKKYENVSDRDLIEAAQSGDRNGFEQLVYRYQDRLFVSIRNSVDCPIMAEDIVQEAFLRAFQYLDSFKLESEFYTWLYRIALNSRFTYFRRLKKTLSLESVEDESIPNRTQSWESPTRRVERDEQQHQVRDALARLEDHHRSILMLREFEEFDYQKIATILDVKIGTVR</sequence>
<feature type="domain" description="RNA polymerase sigma-70 region 2" evidence="6">
    <location>
        <begin position="33"/>
        <end position="99"/>
    </location>
</feature>